<evidence type="ECO:0000313" key="1">
    <source>
        <dbReference type="EMBL" id="KNC77381.1"/>
    </source>
</evidence>
<reference evidence="1 2" key="1">
    <citation type="submission" date="2011-02" db="EMBL/GenBank/DDBJ databases">
        <title>The Genome Sequence of Sphaeroforma arctica JP610.</title>
        <authorList>
            <consortium name="The Broad Institute Genome Sequencing Platform"/>
            <person name="Russ C."/>
            <person name="Cuomo C."/>
            <person name="Young S.K."/>
            <person name="Zeng Q."/>
            <person name="Gargeya S."/>
            <person name="Alvarado L."/>
            <person name="Berlin A."/>
            <person name="Chapman S.B."/>
            <person name="Chen Z."/>
            <person name="Freedman E."/>
            <person name="Gellesch M."/>
            <person name="Goldberg J."/>
            <person name="Griggs A."/>
            <person name="Gujja S."/>
            <person name="Heilman E."/>
            <person name="Heiman D."/>
            <person name="Howarth C."/>
            <person name="Mehta T."/>
            <person name="Neiman D."/>
            <person name="Pearson M."/>
            <person name="Roberts A."/>
            <person name="Saif S."/>
            <person name="Shea T."/>
            <person name="Shenoy N."/>
            <person name="Sisk P."/>
            <person name="Stolte C."/>
            <person name="Sykes S."/>
            <person name="White J."/>
            <person name="Yandava C."/>
            <person name="Burger G."/>
            <person name="Gray M.W."/>
            <person name="Holland P.W.H."/>
            <person name="King N."/>
            <person name="Lang F.B.F."/>
            <person name="Roger A.J."/>
            <person name="Ruiz-Trillo I."/>
            <person name="Haas B."/>
            <person name="Nusbaum C."/>
            <person name="Birren B."/>
        </authorList>
    </citation>
    <scope>NUCLEOTIDE SEQUENCE [LARGE SCALE GENOMIC DNA]</scope>
    <source>
        <strain evidence="1 2">JP610</strain>
    </source>
</reference>
<dbReference type="AlphaFoldDB" id="A0A0L0FLM1"/>
<gene>
    <name evidence="1" type="ORF">SARC_10156</name>
</gene>
<evidence type="ECO:0000313" key="2">
    <source>
        <dbReference type="Proteomes" id="UP000054560"/>
    </source>
</evidence>
<name>A0A0L0FLM1_9EUKA</name>
<dbReference type="RefSeq" id="XP_014151283.1">
    <property type="nucleotide sequence ID" value="XM_014295808.1"/>
</dbReference>
<dbReference type="Proteomes" id="UP000054560">
    <property type="component" value="Unassembled WGS sequence"/>
</dbReference>
<keyword evidence="2" id="KW-1185">Reference proteome</keyword>
<proteinExistence type="predicted"/>
<dbReference type="EMBL" id="KQ242750">
    <property type="protein sequence ID" value="KNC77381.1"/>
    <property type="molecule type" value="Genomic_DNA"/>
</dbReference>
<sequence length="156" mass="15857">MIQMINAKVGTVRSYRGVTLGSAITVDPNTPLAVDGGTAELELTNVAKRVLVGGGDVVLGMIGNATTVTVTGGGLTLQQTGDTFLFAMNGGTASMAQIGTINKLRVNGGSVEFGTDQTTIEDASANDGEIINSGNSAILRYFGDAELCALNCPQSA</sequence>
<accession>A0A0L0FLM1</accession>
<organism evidence="1 2">
    <name type="scientific">Sphaeroforma arctica JP610</name>
    <dbReference type="NCBI Taxonomy" id="667725"/>
    <lineage>
        <taxon>Eukaryota</taxon>
        <taxon>Ichthyosporea</taxon>
        <taxon>Ichthyophonida</taxon>
        <taxon>Sphaeroforma</taxon>
    </lineage>
</organism>
<protein>
    <submittedName>
        <fullName evidence="1">Uncharacterized protein</fullName>
    </submittedName>
</protein>
<dbReference type="GeneID" id="25910660"/>